<organism evidence="3 4">
    <name type="scientific">Chromatocurvus halotolerans</name>
    <dbReference type="NCBI Taxonomy" id="1132028"/>
    <lineage>
        <taxon>Bacteria</taxon>
        <taxon>Pseudomonadati</taxon>
        <taxon>Pseudomonadota</taxon>
        <taxon>Gammaproteobacteria</taxon>
        <taxon>Cellvibrionales</taxon>
        <taxon>Halieaceae</taxon>
        <taxon>Chromatocurvus</taxon>
    </lineage>
</organism>
<dbReference type="InterPro" id="IPR018376">
    <property type="entry name" value="Enoyl-CoA_hyd/isom_CS"/>
</dbReference>
<sequence length="272" mass="29463">MEKTLDSATVQTRITERGVANVVINRPDKHNAFDDSMIRTLRQAFNQLAEDASVRVIVLSSNGKHFSAGGDLAWMQRMADFDRDDNLRDAEDLAGMLHDLRQVPQPTIAQVQGAAFGGAVGLVSCCDIAIAASTARFALSEVRIGLIPATIGPYVIAAIGERAARRLFVTGEAFDAHCALRHGLVSEVVAPEDLDATVTQLCDTLLDNSPQAVRAAKDLITEICGLPANDELIRETCRRIASLRVSDEGQEGLKAFLQKRPPAWRTSEGNDE</sequence>
<dbReference type="PANTHER" id="PTHR42964:SF1">
    <property type="entry name" value="POLYKETIDE BIOSYNTHESIS ENOYL-COA HYDRATASE PKSH-RELATED"/>
    <property type="match status" value="1"/>
</dbReference>
<dbReference type="OrthoDB" id="9807606at2"/>
<evidence type="ECO:0000313" key="3">
    <source>
        <dbReference type="EMBL" id="TCO70433.1"/>
    </source>
</evidence>
<dbReference type="AlphaFoldDB" id="A0A4R2KAG3"/>
<accession>A0A4R2KAG3</accession>
<evidence type="ECO:0000313" key="4">
    <source>
        <dbReference type="Proteomes" id="UP000294980"/>
    </source>
</evidence>
<comment type="similarity">
    <text evidence="1 2">Belongs to the enoyl-CoA hydratase/isomerase family.</text>
</comment>
<dbReference type="InterPro" id="IPR001753">
    <property type="entry name" value="Enoyl-CoA_hydra/iso"/>
</dbReference>
<dbReference type="CDD" id="cd06558">
    <property type="entry name" value="crotonase-like"/>
    <property type="match status" value="1"/>
</dbReference>
<reference evidence="3 4" key="1">
    <citation type="submission" date="2019-03" db="EMBL/GenBank/DDBJ databases">
        <title>Genomic Encyclopedia of Type Strains, Phase IV (KMG-IV): sequencing the most valuable type-strain genomes for metagenomic binning, comparative biology and taxonomic classification.</title>
        <authorList>
            <person name="Goeker M."/>
        </authorList>
    </citation>
    <scope>NUCLEOTIDE SEQUENCE [LARGE SCALE GENOMIC DNA]</scope>
    <source>
        <strain evidence="3 4">DSM 23344</strain>
    </source>
</reference>
<gene>
    <name evidence="3" type="ORF">EV688_1267</name>
</gene>
<keyword evidence="4" id="KW-1185">Reference proteome</keyword>
<dbReference type="SUPFAM" id="SSF52096">
    <property type="entry name" value="ClpP/crotonase"/>
    <property type="match status" value="1"/>
</dbReference>
<dbReference type="InterPro" id="IPR051683">
    <property type="entry name" value="Enoyl-CoA_Hydratase/Isomerase"/>
</dbReference>
<evidence type="ECO:0000256" key="1">
    <source>
        <dbReference type="ARBA" id="ARBA00005254"/>
    </source>
</evidence>
<dbReference type="Gene3D" id="3.90.226.10">
    <property type="entry name" value="2-enoyl-CoA Hydratase, Chain A, domain 1"/>
    <property type="match status" value="1"/>
</dbReference>
<dbReference type="Gene3D" id="1.10.12.10">
    <property type="entry name" value="Lyase 2-enoyl-coa Hydratase, Chain A, domain 2"/>
    <property type="match status" value="1"/>
</dbReference>
<proteinExistence type="inferred from homology"/>
<dbReference type="RefSeq" id="WP_117318845.1">
    <property type="nucleotide sequence ID" value="NZ_QQSW01000015.1"/>
</dbReference>
<dbReference type="GO" id="GO:0003824">
    <property type="term" value="F:catalytic activity"/>
    <property type="evidence" value="ECO:0007669"/>
    <property type="project" value="InterPro"/>
</dbReference>
<name>A0A4R2KAG3_9GAMM</name>
<dbReference type="Proteomes" id="UP000294980">
    <property type="component" value="Unassembled WGS sequence"/>
</dbReference>
<dbReference type="InterPro" id="IPR014748">
    <property type="entry name" value="Enoyl-CoA_hydra_C"/>
</dbReference>
<protein>
    <submittedName>
        <fullName evidence="3">Methylglutaconyl-CoA hydratase</fullName>
    </submittedName>
</protein>
<dbReference type="Pfam" id="PF00378">
    <property type="entry name" value="ECH_1"/>
    <property type="match status" value="1"/>
</dbReference>
<dbReference type="GO" id="GO:0008300">
    <property type="term" value="P:isoprenoid catabolic process"/>
    <property type="evidence" value="ECO:0007669"/>
    <property type="project" value="TreeGrafter"/>
</dbReference>
<dbReference type="EMBL" id="SLWX01000026">
    <property type="protein sequence ID" value="TCO70433.1"/>
    <property type="molecule type" value="Genomic_DNA"/>
</dbReference>
<comment type="caution">
    <text evidence="3">The sequence shown here is derived from an EMBL/GenBank/DDBJ whole genome shotgun (WGS) entry which is preliminary data.</text>
</comment>
<dbReference type="InterPro" id="IPR029045">
    <property type="entry name" value="ClpP/crotonase-like_dom_sf"/>
</dbReference>
<dbReference type="PROSITE" id="PS00166">
    <property type="entry name" value="ENOYL_COA_HYDRATASE"/>
    <property type="match status" value="1"/>
</dbReference>
<evidence type="ECO:0000256" key="2">
    <source>
        <dbReference type="RuleBase" id="RU003707"/>
    </source>
</evidence>
<dbReference type="PANTHER" id="PTHR42964">
    <property type="entry name" value="ENOYL-COA HYDRATASE"/>
    <property type="match status" value="1"/>
</dbReference>